<dbReference type="Gene3D" id="2.30.40.10">
    <property type="entry name" value="Urease, subunit C, domain 1"/>
    <property type="match status" value="1"/>
</dbReference>
<keyword evidence="3" id="KW-1185">Reference proteome</keyword>
<dbReference type="EMBL" id="GL377609">
    <property type="protein sequence ID" value="EFJ18453.1"/>
    <property type="molecule type" value="Genomic_DNA"/>
</dbReference>
<feature type="region of interest" description="Disordered" evidence="1">
    <location>
        <begin position="1"/>
        <end position="22"/>
    </location>
</feature>
<dbReference type="PANTHER" id="PTHR23244">
    <property type="entry name" value="KELCH REPEAT DOMAIN"/>
    <property type="match status" value="1"/>
</dbReference>
<gene>
    <name evidence="2" type="ORF">SELMODRAFT_419811</name>
</gene>
<dbReference type="GO" id="GO:0016810">
    <property type="term" value="F:hydrolase activity, acting on carbon-nitrogen (but not peptide) bonds"/>
    <property type="evidence" value="ECO:0007669"/>
    <property type="project" value="InterPro"/>
</dbReference>
<dbReference type="HOGENOM" id="CLU_026060_1_0_1"/>
<evidence type="ECO:0000313" key="2">
    <source>
        <dbReference type="EMBL" id="EFJ18453.1"/>
    </source>
</evidence>
<name>D8SAM3_SELML</name>
<dbReference type="Gramene" id="EFJ18453">
    <property type="protein sequence ID" value="EFJ18453"/>
    <property type="gene ID" value="SELMODRAFT_419811"/>
</dbReference>
<proteinExistence type="predicted"/>
<organism evidence="3">
    <name type="scientific">Selaginella moellendorffii</name>
    <name type="common">Spikemoss</name>
    <dbReference type="NCBI Taxonomy" id="88036"/>
    <lineage>
        <taxon>Eukaryota</taxon>
        <taxon>Viridiplantae</taxon>
        <taxon>Streptophyta</taxon>
        <taxon>Embryophyta</taxon>
        <taxon>Tracheophyta</taxon>
        <taxon>Lycopodiopsida</taxon>
        <taxon>Selaginellales</taxon>
        <taxon>Selaginellaceae</taxon>
        <taxon>Selaginella</taxon>
    </lineage>
</organism>
<evidence type="ECO:0000313" key="3">
    <source>
        <dbReference type="Proteomes" id="UP000001514"/>
    </source>
</evidence>
<dbReference type="KEGG" id="smo:SELMODRAFT_419811"/>
<dbReference type="InterPro" id="IPR011059">
    <property type="entry name" value="Metal-dep_hydrolase_composite"/>
</dbReference>
<dbReference type="STRING" id="88036.D8SAM3"/>
<dbReference type="eggNOG" id="KOG0379">
    <property type="taxonomic scope" value="Eukaryota"/>
</dbReference>
<dbReference type="Gene3D" id="3.20.20.140">
    <property type="entry name" value="Metal-dependent hydrolases"/>
    <property type="match status" value="1"/>
</dbReference>
<dbReference type="Pfam" id="PF24681">
    <property type="entry name" value="Kelch_KLHDC2_KLHL20_DRC7"/>
    <property type="match status" value="1"/>
</dbReference>
<dbReference type="Gene3D" id="2.120.10.80">
    <property type="entry name" value="Kelch-type beta propeller"/>
    <property type="match status" value="1"/>
</dbReference>
<reference evidence="2 3" key="1">
    <citation type="journal article" date="2011" name="Science">
        <title>The Selaginella genome identifies genetic changes associated with the evolution of vascular plants.</title>
        <authorList>
            <person name="Banks J.A."/>
            <person name="Nishiyama T."/>
            <person name="Hasebe M."/>
            <person name="Bowman J.L."/>
            <person name="Gribskov M."/>
            <person name="dePamphilis C."/>
            <person name="Albert V.A."/>
            <person name="Aono N."/>
            <person name="Aoyama T."/>
            <person name="Ambrose B.A."/>
            <person name="Ashton N.W."/>
            <person name="Axtell M.J."/>
            <person name="Barker E."/>
            <person name="Barker M.S."/>
            <person name="Bennetzen J.L."/>
            <person name="Bonawitz N.D."/>
            <person name="Chapple C."/>
            <person name="Cheng C."/>
            <person name="Correa L.G."/>
            <person name="Dacre M."/>
            <person name="DeBarry J."/>
            <person name="Dreyer I."/>
            <person name="Elias M."/>
            <person name="Engstrom E.M."/>
            <person name="Estelle M."/>
            <person name="Feng L."/>
            <person name="Finet C."/>
            <person name="Floyd S.K."/>
            <person name="Frommer W.B."/>
            <person name="Fujita T."/>
            <person name="Gramzow L."/>
            <person name="Gutensohn M."/>
            <person name="Harholt J."/>
            <person name="Hattori M."/>
            <person name="Heyl A."/>
            <person name="Hirai T."/>
            <person name="Hiwatashi Y."/>
            <person name="Ishikawa M."/>
            <person name="Iwata M."/>
            <person name="Karol K.G."/>
            <person name="Koehler B."/>
            <person name="Kolukisaoglu U."/>
            <person name="Kubo M."/>
            <person name="Kurata T."/>
            <person name="Lalonde S."/>
            <person name="Li K."/>
            <person name="Li Y."/>
            <person name="Litt A."/>
            <person name="Lyons E."/>
            <person name="Manning G."/>
            <person name="Maruyama T."/>
            <person name="Michael T.P."/>
            <person name="Mikami K."/>
            <person name="Miyazaki S."/>
            <person name="Morinaga S."/>
            <person name="Murata T."/>
            <person name="Mueller-Roeber B."/>
            <person name="Nelson D.R."/>
            <person name="Obara M."/>
            <person name="Oguri Y."/>
            <person name="Olmstead R.G."/>
            <person name="Onodera N."/>
            <person name="Petersen B.L."/>
            <person name="Pils B."/>
            <person name="Prigge M."/>
            <person name="Rensing S.A."/>
            <person name="Riano-Pachon D.M."/>
            <person name="Roberts A.W."/>
            <person name="Sato Y."/>
            <person name="Scheller H.V."/>
            <person name="Schulz B."/>
            <person name="Schulz C."/>
            <person name="Shakirov E.V."/>
            <person name="Shibagaki N."/>
            <person name="Shinohara N."/>
            <person name="Shippen D.E."/>
            <person name="Soerensen I."/>
            <person name="Sotooka R."/>
            <person name="Sugimoto N."/>
            <person name="Sugita M."/>
            <person name="Sumikawa N."/>
            <person name="Tanurdzic M."/>
            <person name="Theissen G."/>
            <person name="Ulvskov P."/>
            <person name="Wakazuki S."/>
            <person name="Weng J.K."/>
            <person name="Willats W.W."/>
            <person name="Wipf D."/>
            <person name="Wolf P.G."/>
            <person name="Yang L."/>
            <person name="Zimmer A.D."/>
            <person name="Zhu Q."/>
            <person name="Mitros T."/>
            <person name="Hellsten U."/>
            <person name="Loque D."/>
            <person name="Otillar R."/>
            <person name="Salamov A."/>
            <person name="Schmutz J."/>
            <person name="Shapiro H."/>
            <person name="Lindquist E."/>
            <person name="Lucas S."/>
            <person name="Rokhsar D."/>
            <person name="Grigoriev I.V."/>
        </authorList>
    </citation>
    <scope>NUCLEOTIDE SEQUENCE [LARGE SCALE GENOMIC DNA]</scope>
</reference>
<accession>D8SAM3</accession>
<dbReference type="SUPFAM" id="SSF117281">
    <property type="entry name" value="Kelch motif"/>
    <property type="match status" value="1"/>
</dbReference>
<dbReference type="PANTHER" id="PTHR23244:SF471">
    <property type="entry name" value="GUANINE NUCLEOTIDE-BINDING PROTEIN SUBUNIT BETA 1-RELATED"/>
    <property type="match status" value="1"/>
</dbReference>
<sequence length="678" mass="76104">MGAFRARGQEQDPAEEGVVDQHTNPARQVLLEPALAEELGLEDGTQCLVAAHNVVFVINITVNKRWGDWLQISCSFHDQGQVYVSKLVSKRARDHEERASIIASRKSTSVVDFGSYFPGGPFKEPWNDLEGYTPEEVLGTALDNNPKRLKVPAYSNEVVFVSPFAKLCSMISENRLDAFQTYAGNKSAGIRLRRFLRLEPRLESSNQLQQQPLGCKLGHTCNVVKNLIYIFGGCGRDECQTNDVHVFDIGTYIWSKPVMKGTHPSPRDSHSSTAVGSKLYVFGGTDGTSPLDDLFVLDTATNTWGKPDVFGDVPAPREGHSASLVGNPAIPQRSTTTTSIYFCLEEDFYHWSLAYTCSSYKNCCIVMGGEDGGNAYLYDVHILDTETMAWQEVKTTGAELMPRAGERWLLLLLTLLLTIWLPFFCEKMLREKDPSEPKLSMRKELKRRRQEYHATPFVLDKQRDADKSLVSSHGEFQAHVQLLGEKMFEARVSNVFNYGYTLDASIDGKLFRGLLFSVGANTWSLLYTSIMQKLQACHKEGYKLVKCNDFPPRKRESTWRNPHSRGENTSGWSHPEERISAWDVVAGYTSSAVYAAALEDSLTPGKFADFVVLSESPFGQGTGIFPPVHICEKIGEEKAARIIKQLVKTFKEIYLRGVVHQNLKLDNILSKLNMHDKW</sequence>
<dbReference type="InParanoid" id="D8SAM3"/>
<dbReference type="AlphaFoldDB" id="D8SAM3"/>
<evidence type="ECO:0000256" key="1">
    <source>
        <dbReference type="SAM" id="MobiDB-lite"/>
    </source>
</evidence>
<protein>
    <submittedName>
        <fullName evidence="2">Uncharacterized protein</fullName>
    </submittedName>
</protein>
<dbReference type="Proteomes" id="UP000001514">
    <property type="component" value="Unassembled WGS sequence"/>
</dbReference>
<dbReference type="InterPro" id="IPR015915">
    <property type="entry name" value="Kelch-typ_b-propeller"/>
</dbReference>